<name>A0AAU8L2J5_9BILA</name>
<dbReference type="Gene3D" id="1.10.287.3510">
    <property type="match status" value="1"/>
</dbReference>
<gene>
    <name evidence="2" type="primary">ND4L</name>
</gene>
<keyword evidence="1" id="KW-0812">Transmembrane</keyword>
<dbReference type="EMBL" id="PP990757">
    <property type="protein sequence ID" value="XCN35347.1"/>
    <property type="molecule type" value="Genomic_DNA"/>
</dbReference>
<evidence type="ECO:0000256" key="1">
    <source>
        <dbReference type="SAM" id="Phobius"/>
    </source>
</evidence>
<keyword evidence="2" id="KW-0496">Mitochondrion</keyword>
<proteinExistence type="predicted"/>
<evidence type="ECO:0000313" key="2">
    <source>
        <dbReference type="EMBL" id="XCN35347.1"/>
    </source>
</evidence>
<feature type="transmembrane region" description="Helical" evidence="1">
    <location>
        <begin position="46"/>
        <end position="66"/>
    </location>
</feature>
<organism evidence="2">
    <name type="scientific">Bryozoa sp</name>
    <dbReference type="NCBI Taxonomy" id="2813608"/>
    <lineage>
        <taxon>Eukaryota</taxon>
        <taxon>Metazoa</taxon>
        <taxon>Spiralia</taxon>
        <taxon>Lophotrochozoa</taxon>
        <taxon>Bryozoa</taxon>
    </lineage>
</organism>
<geneLocation type="mitochondrion" evidence="2"/>
<keyword evidence="1" id="KW-0472">Membrane</keyword>
<keyword evidence="1" id="KW-1133">Transmembrane helix</keyword>
<protein>
    <submittedName>
        <fullName evidence="2">NADH dehydrogenase subunit 4L</fullName>
    </submittedName>
</protein>
<reference evidence="2" key="1">
    <citation type="submission" date="2024-06" db="EMBL/GenBank/DDBJ databases">
        <title>Genomic investigations of benthic invertebrates from the Clarion-Clipperton fields of polymetallic nodules.</title>
        <authorList>
            <person name="Gastineau R."/>
            <person name="Dabek P."/>
            <person name="Mianowicz K."/>
            <person name="Otis C."/>
            <person name="Stoyanova V."/>
            <person name="Krawcewicz A."/>
            <person name="Abramowski T."/>
        </authorList>
    </citation>
    <scope>NUCLEOTIDE SEQUENCE</scope>
</reference>
<sequence>MSVLILILYISSIYETSLFLFLLKLESMIVLMYFMSYFIFYSSDFLICMLVMAIVEGCMGLICLIIKIRNEGKDLIFI</sequence>
<accession>A0AAU8L2J5</accession>
<dbReference type="AlphaFoldDB" id="A0AAU8L2J5"/>
<feature type="transmembrane region" description="Helical" evidence="1">
    <location>
        <begin position="21"/>
        <end position="40"/>
    </location>
</feature>